<evidence type="ECO:0000313" key="3">
    <source>
        <dbReference type="Proteomes" id="UP000281553"/>
    </source>
</evidence>
<gene>
    <name evidence="2" type="ORF">DILT_LOCUS5797</name>
</gene>
<feature type="domain" description="DH" evidence="1">
    <location>
        <begin position="44"/>
        <end position="303"/>
    </location>
</feature>
<dbReference type="Gene3D" id="1.20.900.10">
    <property type="entry name" value="Dbl homology (DH) domain"/>
    <property type="match status" value="1"/>
</dbReference>
<reference evidence="2 3" key="1">
    <citation type="submission" date="2018-11" db="EMBL/GenBank/DDBJ databases">
        <authorList>
            <consortium name="Pathogen Informatics"/>
        </authorList>
    </citation>
    <scope>NUCLEOTIDE SEQUENCE [LARGE SCALE GENOMIC DNA]</scope>
</reference>
<protein>
    <recommendedName>
        <fullName evidence="1">DH domain-containing protein</fullName>
    </recommendedName>
</protein>
<accession>A0A3P7NWR4</accession>
<organism evidence="2 3">
    <name type="scientific">Dibothriocephalus latus</name>
    <name type="common">Fish tapeworm</name>
    <name type="synonym">Diphyllobothrium latum</name>
    <dbReference type="NCBI Taxonomy" id="60516"/>
    <lineage>
        <taxon>Eukaryota</taxon>
        <taxon>Metazoa</taxon>
        <taxon>Spiralia</taxon>
        <taxon>Lophotrochozoa</taxon>
        <taxon>Platyhelminthes</taxon>
        <taxon>Cestoda</taxon>
        <taxon>Eucestoda</taxon>
        <taxon>Diphyllobothriidea</taxon>
        <taxon>Diphyllobothriidae</taxon>
        <taxon>Dibothriocephalus</taxon>
    </lineage>
</organism>
<dbReference type="Proteomes" id="UP000281553">
    <property type="component" value="Unassembled WGS sequence"/>
</dbReference>
<dbReference type="AlphaFoldDB" id="A0A3P7NWR4"/>
<keyword evidence="3" id="KW-1185">Reference proteome</keyword>
<dbReference type="SMART" id="SM00325">
    <property type="entry name" value="RhoGEF"/>
    <property type="match status" value="1"/>
</dbReference>
<evidence type="ECO:0000313" key="2">
    <source>
        <dbReference type="EMBL" id="VDN09966.1"/>
    </source>
</evidence>
<sequence>MAKRTPSNAVKIDPVSEQENIYVSLENATSYGERKPKTSTESSLRAFLLDELIDNETKFKKEMVLILCLLSSGDIDIPISVEDFMSIFINLPEYVSVSKEIINAFTNVKENSIDPELTCVAGAFLPIISRFKKAYVDYIKHFDPQLVQKRPHLEKYFEVASAMLTKEDNNNSSLSDRLLTPFQRPFKISNVFERMKKNLKAAQKSRNFLTSFPFVSDEDLPAEKMPEMDVVCRRVLFDGHADSLDSAEVELTMRDKLAQDRRLKRPEQHRAATWCTPKGHPDHENLTRVLTQMQDLIATADRIKRPGSELLLVSHQIRTNVQQGSAVLNACLDLSCRRDVHRDNAGIFGG</sequence>
<dbReference type="OrthoDB" id="10256089at2759"/>
<proteinExistence type="predicted"/>
<name>A0A3P7NWR4_DIBLA</name>
<dbReference type="GO" id="GO:0005085">
    <property type="term" value="F:guanyl-nucleotide exchange factor activity"/>
    <property type="evidence" value="ECO:0007669"/>
    <property type="project" value="InterPro"/>
</dbReference>
<dbReference type="InterPro" id="IPR000219">
    <property type="entry name" value="DH_dom"/>
</dbReference>
<dbReference type="EMBL" id="UYRU01048167">
    <property type="protein sequence ID" value="VDN09966.1"/>
    <property type="molecule type" value="Genomic_DNA"/>
</dbReference>
<dbReference type="InterPro" id="IPR035899">
    <property type="entry name" value="DBL_dom_sf"/>
</dbReference>
<dbReference type="SUPFAM" id="SSF48065">
    <property type="entry name" value="DBL homology domain (DH-domain)"/>
    <property type="match status" value="1"/>
</dbReference>
<dbReference type="PROSITE" id="PS50010">
    <property type="entry name" value="DH_2"/>
    <property type="match status" value="1"/>
</dbReference>
<dbReference type="Pfam" id="PF00621">
    <property type="entry name" value="RhoGEF"/>
    <property type="match status" value="1"/>
</dbReference>
<evidence type="ECO:0000259" key="1">
    <source>
        <dbReference type="PROSITE" id="PS50010"/>
    </source>
</evidence>